<dbReference type="RefSeq" id="WP_345605613.1">
    <property type="nucleotide sequence ID" value="NZ_BAABIV010000021.1"/>
</dbReference>
<evidence type="ECO:0000313" key="3">
    <source>
        <dbReference type="EMBL" id="GAA4998555.1"/>
    </source>
</evidence>
<dbReference type="Proteomes" id="UP001500610">
    <property type="component" value="Unassembled WGS sequence"/>
</dbReference>
<keyword evidence="2" id="KW-0812">Transmembrane</keyword>
<organism evidence="3 4">
    <name type="scientific">Streptomyces hyderabadensis</name>
    <dbReference type="NCBI Taxonomy" id="598549"/>
    <lineage>
        <taxon>Bacteria</taxon>
        <taxon>Bacillati</taxon>
        <taxon>Actinomycetota</taxon>
        <taxon>Actinomycetes</taxon>
        <taxon>Kitasatosporales</taxon>
        <taxon>Streptomycetaceae</taxon>
        <taxon>Streptomyces</taxon>
    </lineage>
</organism>
<feature type="region of interest" description="Disordered" evidence="1">
    <location>
        <begin position="175"/>
        <end position="208"/>
    </location>
</feature>
<feature type="region of interest" description="Disordered" evidence="1">
    <location>
        <begin position="744"/>
        <end position="837"/>
    </location>
</feature>
<evidence type="ECO:0008006" key="5">
    <source>
        <dbReference type="Google" id="ProtNLM"/>
    </source>
</evidence>
<feature type="compositionally biased region" description="Gly residues" evidence="1">
    <location>
        <begin position="771"/>
        <end position="791"/>
    </location>
</feature>
<dbReference type="SUPFAM" id="SSF53850">
    <property type="entry name" value="Periplasmic binding protein-like II"/>
    <property type="match status" value="1"/>
</dbReference>
<keyword evidence="2" id="KW-0472">Membrane</keyword>
<evidence type="ECO:0000256" key="2">
    <source>
        <dbReference type="SAM" id="Phobius"/>
    </source>
</evidence>
<protein>
    <recommendedName>
        <fullName evidence="5">PBP domain-containing protein</fullName>
    </recommendedName>
</protein>
<feature type="compositionally biased region" description="Low complexity" evidence="1">
    <location>
        <begin position="813"/>
        <end position="823"/>
    </location>
</feature>
<feature type="region of interest" description="Disordered" evidence="1">
    <location>
        <begin position="32"/>
        <end position="61"/>
    </location>
</feature>
<dbReference type="Gene3D" id="3.40.190.10">
    <property type="entry name" value="Periplasmic binding protein-like II"/>
    <property type="match status" value="2"/>
</dbReference>
<feature type="compositionally biased region" description="Basic and acidic residues" evidence="1">
    <location>
        <begin position="744"/>
        <end position="756"/>
    </location>
</feature>
<feature type="compositionally biased region" description="Gly residues" evidence="1">
    <location>
        <begin position="798"/>
        <end position="812"/>
    </location>
</feature>
<name>A0ABP9II19_9ACTN</name>
<keyword evidence="4" id="KW-1185">Reference proteome</keyword>
<feature type="transmembrane region" description="Helical" evidence="2">
    <location>
        <begin position="852"/>
        <end position="872"/>
    </location>
</feature>
<sequence>MKRRVRLVRRAGAIRRGGAGFVRRAGLVRRTGAGRARPAGPAPRERAGLGRRSAGAEAGVRRHRRRLRLGVGCLLAAVVLALLPLPEGADRARAAAVESSAVTKSGTEGKYDDFSSLEVTVHQTRGLTWQGVKVSWTGGRPAPKSGTKFNFLQIMQCWGDDPQQGPDRSQCEFGNEARVPPGSGRLVYPETDPEEAGTGDTVPDDYGRPYVPFRPVTGDPTSSPYDSTYFGAGDTNSLAWLPNDGNGEGETVFELKSALEAEYLGCGARTTPDGKVRPCWLVVVPRGEHEPDGVSDPGRAVLTSALSKTNWDRRIVFPLAFEPVTQACDPDKPERVITGSELATDAITSWQGALCRDATHRFTYTQSGEPAAREVLTSPGTGSAGMAMTVDPVRPPEGASPVVHAPVAVSGLSIGFVWMYEKGSFNYLPLKDVRLNQRLLAKALTQSYGSSLVASQENLPEYLGKNPRYLVADPEFRKLNPEFEGQDRHSPIGMVVTSENTDSARMLWRYILADADAKKFLAGEPDPWGMRINEKYTEAAIAWDDLDYFPKADLTATDVPCSPAGAGQSMKRTGLEVVPYALDMHEAAVKVRRGDIGSVYECVVDLNTAKWSGVERPSPVDQRQLGVLDVVNAERYQLSSAALPNADGQYVKPTEASLLQAVARMPESAVAGVRTPDPARMTDGAYPLTAVVYAAARLDQAEDARRDYARVLRYAAGEGQRQGTASGELPYGYAPLPTALREQARKAAEQLEKGAPDPEADSGGPEAQGAAGAGPGGAGGPGGGPGGGGRAAGSPAGAPGGGRAGTGAGGGADPDASAAAGTADPTETDPAKQNVAKSGGITPAEALGLIRWVLLGVLIVGGVAGLAGPLMLRFSARRAAAGG</sequence>
<proteinExistence type="predicted"/>
<accession>A0ABP9II19</accession>
<evidence type="ECO:0000256" key="1">
    <source>
        <dbReference type="SAM" id="MobiDB-lite"/>
    </source>
</evidence>
<reference evidence="4" key="1">
    <citation type="journal article" date="2019" name="Int. J. Syst. Evol. Microbiol.">
        <title>The Global Catalogue of Microorganisms (GCM) 10K type strain sequencing project: providing services to taxonomists for standard genome sequencing and annotation.</title>
        <authorList>
            <consortium name="The Broad Institute Genomics Platform"/>
            <consortium name="The Broad Institute Genome Sequencing Center for Infectious Disease"/>
            <person name="Wu L."/>
            <person name="Ma J."/>
        </authorList>
    </citation>
    <scope>NUCLEOTIDE SEQUENCE [LARGE SCALE GENOMIC DNA]</scope>
    <source>
        <strain evidence="4">JCM 17657</strain>
    </source>
</reference>
<dbReference type="EMBL" id="BAABIV010000021">
    <property type="protein sequence ID" value="GAA4998555.1"/>
    <property type="molecule type" value="Genomic_DNA"/>
</dbReference>
<keyword evidence="2" id="KW-1133">Transmembrane helix</keyword>
<evidence type="ECO:0000313" key="4">
    <source>
        <dbReference type="Proteomes" id="UP001500610"/>
    </source>
</evidence>
<comment type="caution">
    <text evidence="3">The sequence shown here is derived from an EMBL/GenBank/DDBJ whole genome shotgun (WGS) entry which is preliminary data.</text>
</comment>
<gene>
    <name evidence="3" type="ORF">GCM10023257_47320</name>
</gene>
<feature type="transmembrane region" description="Helical" evidence="2">
    <location>
        <begin position="67"/>
        <end position="85"/>
    </location>
</feature>